<protein>
    <submittedName>
        <fullName evidence="2 4">Uncharacterized protein</fullName>
    </submittedName>
</protein>
<accession>A0A0N4X1D7</accession>
<name>A0A0N4X1D7_HAEPC</name>
<feature type="compositionally biased region" description="Polar residues" evidence="1">
    <location>
        <begin position="217"/>
        <end position="240"/>
    </location>
</feature>
<evidence type="ECO:0000256" key="1">
    <source>
        <dbReference type="SAM" id="MobiDB-lite"/>
    </source>
</evidence>
<feature type="compositionally biased region" description="Basic and acidic residues" evidence="1">
    <location>
        <begin position="73"/>
        <end position="88"/>
    </location>
</feature>
<dbReference type="AlphaFoldDB" id="A0A0N4X1D7"/>
<reference evidence="2 3" key="2">
    <citation type="submission" date="2018-11" db="EMBL/GenBank/DDBJ databases">
        <authorList>
            <consortium name="Pathogen Informatics"/>
        </authorList>
    </citation>
    <scope>NUCLEOTIDE SEQUENCE [LARGE SCALE GENOMIC DNA]</scope>
    <source>
        <strain evidence="2 3">MHpl1</strain>
    </source>
</reference>
<dbReference type="OrthoDB" id="5875293at2759"/>
<evidence type="ECO:0000313" key="4">
    <source>
        <dbReference type="WBParaSite" id="HPLM_0001812801-mRNA-1"/>
    </source>
</evidence>
<feature type="region of interest" description="Disordered" evidence="1">
    <location>
        <begin position="110"/>
        <end position="141"/>
    </location>
</feature>
<sequence length="289" mass="31696">MDGKYCYMEDDSDASIELRAVLDEPEGDHQVQSPSGEKDRPLDDESDASNELGGVPPDVAPQGETSGGGPGESSREKQMPEMDEHDIAEMSMIAAEIESAENFDLTLETVDTSELQEEPVKEVRPKSRQSKKEVSPLYKSDSDSIEKFLEEGMNESMSVVEEAKVNMSLADSLLNEWGGSPIKIRKRSLSEQEKQKDDSGVVLLTSTPLGPPKKFSFESTKSTASSKKRVFTSNNYQQSPLRKKRAGTAENTGEGSGSKNTPESGVDSPIRSVEKSRTVTKRPLKMRNV</sequence>
<feature type="region of interest" description="Disordered" evidence="1">
    <location>
        <begin position="20"/>
        <end position="92"/>
    </location>
</feature>
<dbReference type="Proteomes" id="UP000268014">
    <property type="component" value="Unassembled WGS sequence"/>
</dbReference>
<feature type="compositionally biased region" description="Basic residues" evidence="1">
    <location>
        <begin position="278"/>
        <end position="289"/>
    </location>
</feature>
<feature type="compositionally biased region" description="Basic and acidic residues" evidence="1">
    <location>
        <begin position="118"/>
        <end position="141"/>
    </location>
</feature>
<reference evidence="4" key="1">
    <citation type="submission" date="2016-04" db="UniProtKB">
        <authorList>
            <consortium name="WormBaseParasite"/>
        </authorList>
    </citation>
    <scope>IDENTIFICATION</scope>
</reference>
<feature type="compositionally biased region" description="Basic and acidic residues" evidence="1">
    <location>
        <begin position="188"/>
        <end position="199"/>
    </location>
</feature>
<dbReference type="OMA" id="PEMDEHD"/>
<dbReference type="EMBL" id="UZAF01020350">
    <property type="protein sequence ID" value="VDO69107.1"/>
    <property type="molecule type" value="Genomic_DNA"/>
</dbReference>
<evidence type="ECO:0000313" key="2">
    <source>
        <dbReference type="EMBL" id="VDO69107.1"/>
    </source>
</evidence>
<evidence type="ECO:0000313" key="3">
    <source>
        <dbReference type="Proteomes" id="UP000268014"/>
    </source>
</evidence>
<organism evidence="4">
    <name type="scientific">Haemonchus placei</name>
    <name type="common">Barber's pole worm</name>
    <dbReference type="NCBI Taxonomy" id="6290"/>
    <lineage>
        <taxon>Eukaryota</taxon>
        <taxon>Metazoa</taxon>
        <taxon>Ecdysozoa</taxon>
        <taxon>Nematoda</taxon>
        <taxon>Chromadorea</taxon>
        <taxon>Rhabditida</taxon>
        <taxon>Rhabditina</taxon>
        <taxon>Rhabditomorpha</taxon>
        <taxon>Strongyloidea</taxon>
        <taxon>Trichostrongylidae</taxon>
        <taxon>Haemonchus</taxon>
    </lineage>
</organism>
<gene>
    <name evidence="2" type="ORF">HPLM_LOCUS18120</name>
</gene>
<keyword evidence="3" id="KW-1185">Reference proteome</keyword>
<proteinExistence type="predicted"/>
<dbReference type="WBParaSite" id="HPLM_0001812801-mRNA-1">
    <property type="protein sequence ID" value="HPLM_0001812801-mRNA-1"/>
    <property type="gene ID" value="HPLM_0001812801"/>
</dbReference>
<feature type="compositionally biased region" description="Polar residues" evidence="1">
    <location>
        <begin position="249"/>
        <end position="263"/>
    </location>
</feature>
<feature type="region of interest" description="Disordered" evidence="1">
    <location>
        <begin position="186"/>
        <end position="289"/>
    </location>
</feature>